<feature type="transmembrane region" description="Helical" evidence="1">
    <location>
        <begin position="79"/>
        <end position="101"/>
    </location>
</feature>
<keyword evidence="3" id="KW-1185">Reference proteome</keyword>
<dbReference type="Proteomes" id="UP000666915">
    <property type="component" value="Unassembled WGS sequence"/>
</dbReference>
<sequence>MLFSIPESGWRTIAIAATAFFMLGIRALPVGLDVPDDARGERAEPNGRGKWAFYLLTPLFAAIVLGTSLLRPGASSPILFLYSVAFASIPIAVLPVRGRLLGAYLAQREHPGAEEKPDRPAVVWIVAVVSVALLAAVIALMSSPYGSPA</sequence>
<feature type="transmembrane region" description="Helical" evidence="1">
    <location>
        <begin position="51"/>
        <end position="70"/>
    </location>
</feature>
<dbReference type="EMBL" id="JAGEOK010000013">
    <property type="protein sequence ID" value="MBO2440193.1"/>
    <property type="molecule type" value="Genomic_DNA"/>
</dbReference>
<gene>
    <name evidence="2" type="ORF">J4557_21940</name>
</gene>
<dbReference type="RefSeq" id="WP_208268555.1">
    <property type="nucleotide sequence ID" value="NZ_BAAAGM010000064.1"/>
</dbReference>
<protein>
    <submittedName>
        <fullName evidence="2">Uncharacterized protein</fullName>
    </submittedName>
</protein>
<keyword evidence="1" id="KW-1133">Transmembrane helix</keyword>
<evidence type="ECO:0000313" key="2">
    <source>
        <dbReference type="EMBL" id="MBO2440193.1"/>
    </source>
</evidence>
<accession>A0ABS3R1Q6</accession>
<keyword evidence="1" id="KW-0472">Membrane</keyword>
<reference evidence="2 3" key="1">
    <citation type="submission" date="2021-03" db="EMBL/GenBank/DDBJ databases">
        <authorList>
            <person name="Kanchanasin P."/>
            <person name="Saeng-In P."/>
            <person name="Phongsopitanun W."/>
            <person name="Yuki M."/>
            <person name="Kudo T."/>
            <person name="Ohkuma M."/>
            <person name="Tanasupawat S."/>
        </authorList>
    </citation>
    <scope>NUCLEOTIDE SEQUENCE [LARGE SCALE GENOMIC DNA]</scope>
    <source>
        <strain evidence="2 3">L46</strain>
    </source>
</reference>
<evidence type="ECO:0000256" key="1">
    <source>
        <dbReference type="SAM" id="Phobius"/>
    </source>
</evidence>
<feature type="transmembrane region" description="Helical" evidence="1">
    <location>
        <begin position="121"/>
        <end position="141"/>
    </location>
</feature>
<proteinExistence type="predicted"/>
<evidence type="ECO:0000313" key="3">
    <source>
        <dbReference type="Proteomes" id="UP000666915"/>
    </source>
</evidence>
<name>A0ABS3R1Q6_9ACTN</name>
<organism evidence="2 3">
    <name type="scientific">Actinomadura nitritigenes</name>
    <dbReference type="NCBI Taxonomy" id="134602"/>
    <lineage>
        <taxon>Bacteria</taxon>
        <taxon>Bacillati</taxon>
        <taxon>Actinomycetota</taxon>
        <taxon>Actinomycetes</taxon>
        <taxon>Streptosporangiales</taxon>
        <taxon>Thermomonosporaceae</taxon>
        <taxon>Actinomadura</taxon>
    </lineage>
</organism>
<keyword evidence="1" id="KW-0812">Transmembrane</keyword>
<comment type="caution">
    <text evidence="2">The sequence shown here is derived from an EMBL/GenBank/DDBJ whole genome shotgun (WGS) entry which is preliminary data.</text>
</comment>